<sequence>MFMFNTRPAENDPCESPHWFFFDSIESENKDVFVTTYSRRAKHRLRPCSLGTTLQIVSTKFSHTNTDTPTNLSHVVFGIVGSLKTWKGRKAYLESWWRPNISRGYLFLDGRPDIESFCPYTCPRILINEDIRKWKIYPLLKYPVSVRVAWSIVEAFRQGDNDVRWYVMADDDSELFMDNIVQVLSKYDHTKYYYLGASSESILSNVYMSFEMGFGGASFALSYPLVAAMAKN</sequence>
<organism evidence="10 11">
    <name type="scientific">Punica granatum</name>
    <name type="common">Pomegranate</name>
    <dbReference type="NCBI Taxonomy" id="22663"/>
    <lineage>
        <taxon>Eukaryota</taxon>
        <taxon>Viridiplantae</taxon>
        <taxon>Streptophyta</taxon>
        <taxon>Embryophyta</taxon>
        <taxon>Tracheophyta</taxon>
        <taxon>Spermatophyta</taxon>
        <taxon>Magnoliopsida</taxon>
        <taxon>eudicotyledons</taxon>
        <taxon>Gunneridae</taxon>
        <taxon>Pentapetalae</taxon>
        <taxon>rosids</taxon>
        <taxon>malvids</taxon>
        <taxon>Myrtales</taxon>
        <taxon>Lythraceae</taxon>
        <taxon>Punica</taxon>
    </lineage>
</organism>
<keyword evidence="5" id="KW-0735">Signal-anchor</keyword>
<name>A0A218W4R3_PUNGR</name>
<evidence type="ECO:0000256" key="8">
    <source>
        <dbReference type="ARBA" id="ARBA00037847"/>
    </source>
</evidence>
<proteinExistence type="predicted"/>
<protein>
    <recommendedName>
        <fullName evidence="9">Fringe-like glycosyltransferase domain-containing protein</fullName>
    </recommendedName>
</protein>
<dbReference type="Pfam" id="PF02434">
    <property type="entry name" value="Fringe"/>
    <property type="match status" value="1"/>
</dbReference>
<keyword evidence="3" id="KW-0808">Transferase</keyword>
<dbReference type="Pfam" id="PF04646">
    <property type="entry name" value="DUF604"/>
    <property type="match status" value="1"/>
</dbReference>
<dbReference type="PANTHER" id="PTHR10811">
    <property type="entry name" value="FRINGE-RELATED"/>
    <property type="match status" value="1"/>
</dbReference>
<dbReference type="GO" id="GO:0016757">
    <property type="term" value="F:glycosyltransferase activity"/>
    <property type="evidence" value="ECO:0007669"/>
    <property type="project" value="UniProtKB-KW"/>
</dbReference>
<evidence type="ECO:0000256" key="7">
    <source>
        <dbReference type="ARBA" id="ARBA00023136"/>
    </source>
</evidence>
<dbReference type="GO" id="GO:0016020">
    <property type="term" value="C:membrane"/>
    <property type="evidence" value="ECO:0007669"/>
    <property type="project" value="UniProtKB-SubCell"/>
</dbReference>
<evidence type="ECO:0000256" key="6">
    <source>
        <dbReference type="ARBA" id="ARBA00022989"/>
    </source>
</evidence>
<evidence type="ECO:0000256" key="2">
    <source>
        <dbReference type="ARBA" id="ARBA00022676"/>
    </source>
</evidence>
<comment type="subcellular location">
    <subcellularLocation>
        <location evidence="8">Endomembrane system</location>
        <topology evidence="8">Single-pass membrane protein</topology>
    </subcellularLocation>
    <subcellularLocation>
        <location evidence="1">Membrane</location>
        <topology evidence="1">Single-pass type II membrane protein</topology>
    </subcellularLocation>
</comment>
<dbReference type="EMBL" id="MTKT01005384">
    <property type="protein sequence ID" value="OWM67533.1"/>
    <property type="molecule type" value="Genomic_DNA"/>
</dbReference>
<evidence type="ECO:0000313" key="11">
    <source>
        <dbReference type="Proteomes" id="UP000197138"/>
    </source>
</evidence>
<dbReference type="AlphaFoldDB" id="A0A218W4R3"/>
<feature type="domain" description="Fringe-like glycosyltransferase" evidence="9">
    <location>
        <begin position="160"/>
        <end position="229"/>
    </location>
</feature>
<evidence type="ECO:0000256" key="1">
    <source>
        <dbReference type="ARBA" id="ARBA00004606"/>
    </source>
</evidence>
<reference evidence="11" key="1">
    <citation type="journal article" date="2017" name="Plant J.">
        <title>The pomegranate (Punica granatum L.) genome and the genomics of punicalagin biosynthesis.</title>
        <authorList>
            <person name="Qin G."/>
            <person name="Xu C."/>
            <person name="Ming R."/>
            <person name="Tang H."/>
            <person name="Guyot R."/>
            <person name="Kramer E.M."/>
            <person name="Hu Y."/>
            <person name="Yi X."/>
            <person name="Qi Y."/>
            <person name="Xu X."/>
            <person name="Gao Z."/>
            <person name="Pan H."/>
            <person name="Jian J."/>
            <person name="Tian Y."/>
            <person name="Yue Z."/>
            <person name="Xu Y."/>
        </authorList>
    </citation>
    <scope>NUCLEOTIDE SEQUENCE [LARGE SCALE GENOMIC DNA]</scope>
    <source>
        <strain evidence="11">cv. Dabenzi</strain>
    </source>
</reference>
<gene>
    <name evidence="10" type="ORF">CDL15_Pgr028396</name>
</gene>
<comment type="caution">
    <text evidence="10">The sequence shown here is derived from an EMBL/GenBank/DDBJ whole genome shotgun (WGS) entry which is preliminary data.</text>
</comment>
<accession>A0A218W4R3</accession>
<keyword evidence="6" id="KW-1133">Transmembrane helix</keyword>
<dbReference type="InterPro" id="IPR003378">
    <property type="entry name" value="Fringe-like_glycosylTrfase"/>
</dbReference>
<dbReference type="GO" id="GO:0012505">
    <property type="term" value="C:endomembrane system"/>
    <property type="evidence" value="ECO:0007669"/>
    <property type="project" value="UniProtKB-SubCell"/>
</dbReference>
<dbReference type="Proteomes" id="UP000197138">
    <property type="component" value="Unassembled WGS sequence"/>
</dbReference>
<keyword evidence="2" id="KW-0328">Glycosyltransferase</keyword>
<evidence type="ECO:0000259" key="9">
    <source>
        <dbReference type="Pfam" id="PF02434"/>
    </source>
</evidence>
<keyword evidence="4" id="KW-0812">Transmembrane</keyword>
<evidence type="ECO:0000313" key="10">
    <source>
        <dbReference type="EMBL" id="OWM67533.1"/>
    </source>
</evidence>
<evidence type="ECO:0000256" key="4">
    <source>
        <dbReference type="ARBA" id="ARBA00022692"/>
    </source>
</evidence>
<keyword evidence="7" id="KW-0472">Membrane</keyword>
<dbReference type="Gene3D" id="3.90.550.50">
    <property type="match status" value="1"/>
</dbReference>
<evidence type="ECO:0000256" key="3">
    <source>
        <dbReference type="ARBA" id="ARBA00022679"/>
    </source>
</evidence>
<dbReference type="InterPro" id="IPR006740">
    <property type="entry name" value="DUF604"/>
</dbReference>
<evidence type="ECO:0000256" key="5">
    <source>
        <dbReference type="ARBA" id="ARBA00022968"/>
    </source>
</evidence>